<sequence>MPSDSQEVTDVAPNPRTELLELLPPELQAFAASPLGFILGLILTPLLNGVEGVVSRAIWAINFVFFGQSRSSTDGVFGLADVPVVITNKLIDAGSAIGKPILDGVISPGVQLVIEFFNWTGPVGLLGAAIVFALVVVVYATGLRTAVEIVLDFIPGGGAFIN</sequence>
<organism evidence="1 2">
    <name type="scientific">Haloarcula sebkhae</name>
    <dbReference type="NCBI Taxonomy" id="932660"/>
    <lineage>
        <taxon>Archaea</taxon>
        <taxon>Methanobacteriati</taxon>
        <taxon>Methanobacteriota</taxon>
        <taxon>Stenosarchaea group</taxon>
        <taxon>Halobacteria</taxon>
        <taxon>Halobacteriales</taxon>
        <taxon>Haloarculaceae</taxon>
        <taxon>Haloarcula</taxon>
    </lineage>
</organism>
<comment type="caution">
    <text evidence="1">The sequence shown here is derived from an EMBL/GenBank/DDBJ whole genome shotgun (WGS) entry which is preliminary data.</text>
</comment>
<protein>
    <submittedName>
        <fullName evidence="1">Uncharacterized protein</fullName>
    </submittedName>
</protein>
<dbReference type="Proteomes" id="UP001589559">
    <property type="component" value="Unassembled WGS sequence"/>
</dbReference>
<reference evidence="1" key="1">
    <citation type="submission" date="2024-09" db="EMBL/GenBank/DDBJ databases">
        <authorList>
            <person name="Sun Q."/>
            <person name="Mori K."/>
        </authorList>
    </citation>
    <scope>NUCLEOTIDE SEQUENCE</scope>
    <source>
        <strain evidence="1">JCM 19018</strain>
    </source>
</reference>
<gene>
    <name evidence="1" type="ORF">ACFFN7_17960</name>
</gene>
<evidence type="ECO:0000313" key="2">
    <source>
        <dbReference type="Proteomes" id="UP001589559"/>
    </source>
</evidence>
<name>A0ACC6VQ22_9EURY</name>
<keyword evidence="2" id="KW-1185">Reference proteome</keyword>
<accession>A0ACC6VQ22</accession>
<evidence type="ECO:0000313" key="1">
    <source>
        <dbReference type="EMBL" id="MFB9813243.1"/>
    </source>
</evidence>
<dbReference type="EMBL" id="JBHMAK010000013">
    <property type="protein sequence ID" value="MFB9813243.1"/>
    <property type="molecule type" value="Genomic_DNA"/>
</dbReference>
<proteinExistence type="predicted"/>